<evidence type="ECO:0000256" key="9">
    <source>
        <dbReference type="ARBA" id="ARBA00022723"/>
    </source>
</evidence>
<protein>
    <recommendedName>
        <fullName evidence="7 17">Pyruvate kinase</fullName>
        <ecNumber evidence="6 17">2.7.1.40</ecNumber>
    </recommendedName>
</protein>
<dbReference type="GO" id="GO:0000287">
    <property type="term" value="F:magnesium ion binding"/>
    <property type="evidence" value="ECO:0007669"/>
    <property type="project" value="UniProtKB-UniRule"/>
</dbReference>
<evidence type="ECO:0000256" key="18">
    <source>
        <dbReference type="RuleBase" id="RU000504"/>
    </source>
</evidence>
<dbReference type="FunFam" id="2.40.33.10:FF:000001">
    <property type="entry name" value="Pyruvate kinase"/>
    <property type="match status" value="1"/>
</dbReference>
<dbReference type="InterPro" id="IPR001697">
    <property type="entry name" value="Pyr_Knase"/>
</dbReference>
<keyword evidence="15 18" id="KW-0324">Glycolysis</keyword>
<keyword evidence="16 22" id="KW-0670">Pyruvate</keyword>
<dbReference type="Gene3D" id="3.20.20.60">
    <property type="entry name" value="Phosphoenolpyruvate-binding domains"/>
    <property type="match status" value="1"/>
</dbReference>
<dbReference type="Gene3D" id="3.40.1380.20">
    <property type="entry name" value="Pyruvate kinase, C-terminal domain"/>
    <property type="match status" value="1"/>
</dbReference>
<dbReference type="InterPro" id="IPR015813">
    <property type="entry name" value="Pyrv/PenolPyrv_kinase-like_dom"/>
</dbReference>
<dbReference type="InterPro" id="IPR015793">
    <property type="entry name" value="Pyrv_Knase_brl"/>
</dbReference>
<dbReference type="NCBIfam" id="NF004491">
    <property type="entry name" value="PRK05826.1"/>
    <property type="match status" value="1"/>
</dbReference>
<dbReference type="OrthoDB" id="9812123at2"/>
<evidence type="ECO:0000256" key="5">
    <source>
        <dbReference type="ARBA" id="ARBA00008663"/>
    </source>
</evidence>
<dbReference type="GO" id="GO:0005524">
    <property type="term" value="F:ATP binding"/>
    <property type="evidence" value="ECO:0007669"/>
    <property type="project" value="UniProtKB-KW"/>
</dbReference>
<keyword evidence="11 18" id="KW-0418">Kinase</keyword>
<dbReference type="FunFam" id="3.20.20.60:FF:000001">
    <property type="entry name" value="Pyruvate kinase"/>
    <property type="match status" value="1"/>
</dbReference>
<dbReference type="Pfam" id="PF02887">
    <property type="entry name" value="PK_C"/>
    <property type="match status" value="1"/>
</dbReference>
<sequence length="585" mass="62496">MMRRTKIVATIGPASDSLEQLSELLKAGINVARLNFSHGTHAEHKKRIETIRQASEKTGIPVAVMIDTKGPEIRTKEVENGRVELKTGQQIILAPGDFVGNESRVAITYNELASDVTIGDCILIDDGLIELKVVEINGSEVVCSVINSGVLKNKKGINLPGVYTKLPSITEKDEEDILFGIENDVDFIAASFVRKGFDVLQIKEILDRHDSQIQIISKIESTEAVENIDEILEVSDGIMVARGDLGVEIPPEQVPLVQKDIIKRCNKAGKSVVTATQMLDSMQRNPRPTRAEASDVANAILDGSDAVMLSGETAAGDFPVQSVKIMAQIAETTENSAIYQKFIRQEQERIATSSVTSALSLAVANVSSELNAKAIVTSTSSGYTAKMISKYKPYSQIIAVTPSPIVSRQLLLSWGVIPVLGQDSKSTDEMFRVAVDAAMQLQSIKSGDIIIITAGVPVGQPGTTNLMKIHAIGDILGKGIGVGEKSISGKARVCTSNQQAIKEMVDGEILVIYSTDKDTMSAIGKAKAIITEESGVTSHAAIVGISLGIPVIVGAKGILQKLKTGDEITVDASRGLIYAGRAEII</sequence>
<dbReference type="InterPro" id="IPR040442">
    <property type="entry name" value="Pyrv_kinase-like_dom_sf"/>
</dbReference>
<evidence type="ECO:0000313" key="22">
    <source>
        <dbReference type="EMBL" id="OEF95664.1"/>
    </source>
</evidence>
<comment type="cofactor">
    <cofactor evidence="1">
        <name>Mg(2+)</name>
        <dbReference type="ChEBI" id="CHEBI:18420"/>
    </cofactor>
</comment>
<proteinExistence type="inferred from homology"/>
<evidence type="ECO:0000256" key="2">
    <source>
        <dbReference type="ARBA" id="ARBA00001958"/>
    </source>
</evidence>
<reference evidence="22 23" key="1">
    <citation type="submission" date="2016-09" db="EMBL/GenBank/DDBJ databases">
        <title>Draft genome sequence for the type strain of Desulfuribacillus alkaliarsenatis AHT28, an obligately anaerobic, sulfidogenic bacterium isolated from Russian soda lake sediments.</title>
        <authorList>
            <person name="Abin C.A."/>
            <person name="Hollibaugh J.T."/>
        </authorList>
    </citation>
    <scope>NUCLEOTIDE SEQUENCE [LARGE SCALE GENOMIC DNA]</scope>
    <source>
        <strain evidence="22 23">AHT28</strain>
    </source>
</reference>
<evidence type="ECO:0000256" key="1">
    <source>
        <dbReference type="ARBA" id="ARBA00001946"/>
    </source>
</evidence>
<dbReference type="InterPro" id="IPR015795">
    <property type="entry name" value="Pyrv_Knase_C"/>
</dbReference>
<keyword evidence="10" id="KW-0547">Nucleotide-binding</keyword>
<evidence type="ECO:0000256" key="12">
    <source>
        <dbReference type="ARBA" id="ARBA00022840"/>
    </source>
</evidence>
<dbReference type="UniPathway" id="UPA00109">
    <property type="reaction ID" value="UER00188"/>
</dbReference>
<feature type="domain" description="Pyruvate kinase barrel" evidence="19">
    <location>
        <begin position="2"/>
        <end position="323"/>
    </location>
</feature>
<keyword evidence="9" id="KW-0479">Metal-binding</keyword>
<evidence type="ECO:0000256" key="3">
    <source>
        <dbReference type="ARBA" id="ARBA00004997"/>
    </source>
</evidence>
<dbReference type="Proteomes" id="UP000094296">
    <property type="component" value="Unassembled WGS sequence"/>
</dbReference>
<gene>
    <name evidence="22" type="ORF">BHF68_12060</name>
</gene>
<dbReference type="SUPFAM" id="SSF51621">
    <property type="entry name" value="Phosphoenolpyruvate/pyruvate domain"/>
    <property type="match status" value="1"/>
</dbReference>
<dbReference type="SUPFAM" id="SSF52009">
    <property type="entry name" value="Phosphohistidine domain"/>
    <property type="match status" value="1"/>
</dbReference>
<evidence type="ECO:0000256" key="7">
    <source>
        <dbReference type="ARBA" id="ARBA00018587"/>
    </source>
</evidence>
<evidence type="ECO:0000256" key="4">
    <source>
        <dbReference type="ARBA" id="ARBA00006237"/>
    </source>
</evidence>
<keyword evidence="8 18" id="KW-0808">Transferase</keyword>
<comment type="cofactor">
    <cofactor evidence="2">
        <name>K(+)</name>
        <dbReference type="ChEBI" id="CHEBI:29103"/>
    </cofactor>
</comment>
<dbReference type="SUPFAM" id="SSF52935">
    <property type="entry name" value="PK C-terminal domain-like"/>
    <property type="match status" value="1"/>
</dbReference>
<dbReference type="InterPro" id="IPR008279">
    <property type="entry name" value="PEP-util_enz_mobile_dom"/>
</dbReference>
<evidence type="ECO:0000313" key="23">
    <source>
        <dbReference type="Proteomes" id="UP000094296"/>
    </source>
</evidence>
<dbReference type="AlphaFoldDB" id="A0A1E5FYL1"/>
<name>A0A1E5FYL1_9FIRM</name>
<dbReference type="Gene3D" id="2.40.33.10">
    <property type="entry name" value="PK beta-barrel domain-like"/>
    <property type="match status" value="1"/>
</dbReference>
<dbReference type="InterPro" id="IPR036918">
    <property type="entry name" value="Pyrv_Knase_C_sf"/>
</dbReference>
<organism evidence="22 23">
    <name type="scientific">Desulfuribacillus alkaliarsenatis</name>
    <dbReference type="NCBI Taxonomy" id="766136"/>
    <lineage>
        <taxon>Bacteria</taxon>
        <taxon>Bacillati</taxon>
        <taxon>Bacillota</taxon>
        <taxon>Desulfuribacillia</taxon>
        <taxon>Desulfuribacillales</taxon>
        <taxon>Desulfuribacillaceae</taxon>
        <taxon>Desulfuribacillus</taxon>
    </lineage>
</organism>
<comment type="pathway">
    <text evidence="3 18">Carbohydrate degradation; glycolysis; pyruvate from D-glyceraldehyde 3-phosphate: step 5/5.</text>
</comment>
<keyword evidence="13 18" id="KW-0460">Magnesium</keyword>
<keyword evidence="23" id="KW-1185">Reference proteome</keyword>
<dbReference type="Gene3D" id="3.50.30.10">
    <property type="entry name" value="Phosphohistidine domain"/>
    <property type="match status" value="1"/>
</dbReference>
<evidence type="ECO:0000256" key="13">
    <source>
        <dbReference type="ARBA" id="ARBA00022842"/>
    </source>
</evidence>
<dbReference type="EC" id="2.7.1.40" evidence="6 17"/>
<dbReference type="Pfam" id="PF00224">
    <property type="entry name" value="PK"/>
    <property type="match status" value="1"/>
</dbReference>
<dbReference type="NCBIfam" id="TIGR01064">
    <property type="entry name" value="pyruv_kin"/>
    <property type="match status" value="1"/>
</dbReference>
<dbReference type="NCBIfam" id="NF004978">
    <property type="entry name" value="PRK06354.1"/>
    <property type="match status" value="1"/>
</dbReference>
<comment type="catalytic activity">
    <reaction evidence="18">
        <text>pyruvate + ATP = phosphoenolpyruvate + ADP + H(+)</text>
        <dbReference type="Rhea" id="RHEA:18157"/>
        <dbReference type="ChEBI" id="CHEBI:15361"/>
        <dbReference type="ChEBI" id="CHEBI:15378"/>
        <dbReference type="ChEBI" id="CHEBI:30616"/>
        <dbReference type="ChEBI" id="CHEBI:58702"/>
        <dbReference type="ChEBI" id="CHEBI:456216"/>
        <dbReference type="EC" id="2.7.1.40"/>
    </reaction>
</comment>
<evidence type="ECO:0000259" key="20">
    <source>
        <dbReference type="Pfam" id="PF00391"/>
    </source>
</evidence>
<evidence type="ECO:0000259" key="19">
    <source>
        <dbReference type="Pfam" id="PF00224"/>
    </source>
</evidence>
<keyword evidence="12" id="KW-0067">ATP-binding</keyword>
<evidence type="ECO:0000256" key="8">
    <source>
        <dbReference type="ARBA" id="ARBA00022679"/>
    </source>
</evidence>
<dbReference type="GO" id="GO:0030955">
    <property type="term" value="F:potassium ion binding"/>
    <property type="evidence" value="ECO:0007669"/>
    <property type="project" value="UniProtKB-UniRule"/>
</dbReference>
<comment type="similarity">
    <text evidence="5 18">Belongs to the pyruvate kinase family.</text>
</comment>
<dbReference type="SUPFAM" id="SSF50800">
    <property type="entry name" value="PK beta-barrel domain-like"/>
    <property type="match status" value="1"/>
</dbReference>
<evidence type="ECO:0000259" key="21">
    <source>
        <dbReference type="Pfam" id="PF02887"/>
    </source>
</evidence>
<dbReference type="PANTHER" id="PTHR11817">
    <property type="entry name" value="PYRUVATE KINASE"/>
    <property type="match status" value="1"/>
</dbReference>
<dbReference type="STRING" id="766136.BHF68_12060"/>
<dbReference type="InterPro" id="IPR018209">
    <property type="entry name" value="Pyrv_Knase_AS"/>
</dbReference>
<evidence type="ECO:0000256" key="15">
    <source>
        <dbReference type="ARBA" id="ARBA00023152"/>
    </source>
</evidence>
<dbReference type="GO" id="GO:0004743">
    <property type="term" value="F:pyruvate kinase activity"/>
    <property type="evidence" value="ECO:0007669"/>
    <property type="project" value="UniProtKB-UniRule"/>
</dbReference>
<evidence type="ECO:0000256" key="17">
    <source>
        <dbReference type="NCBIfam" id="TIGR01064"/>
    </source>
</evidence>
<evidence type="ECO:0000256" key="14">
    <source>
        <dbReference type="ARBA" id="ARBA00022958"/>
    </source>
</evidence>
<evidence type="ECO:0000256" key="16">
    <source>
        <dbReference type="ARBA" id="ARBA00023317"/>
    </source>
</evidence>
<dbReference type="PROSITE" id="PS00110">
    <property type="entry name" value="PYRUVATE_KINASE"/>
    <property type="match status" value="1"/>
</dbReference>
<dbReference type="PRINTS" id="PR01050">
    <property type="entry name" value="PYRUVTKNASE"/>
</dbReference>
<comment type="similarity">
    <text evidence="4">In the C-terminal section; belongs to the PEP-utilizing enzyme family.</text>
</comment>
<feature type="domain" description="Pyruvate kinase C-terminal" evidence="21">
    <location>
        <begin position="358"/>
        <end position="470"/>
    </location>
</feature>
<dbReference type="GO" id="GO:0016301">
    <property type="term" value="F:kinase activity"/>
    <property type="evidence" value="ECO:0007669"/>
    <property type="project" value="UniProtKB-KW"/>
</dbReference>
<evidence type="ECO:0000256" key="6">
    <source>
        <dbReference type="ARBA" id="ARBA00012142"/>
    </source>
</evidence>
<dbReference type="InterPro" id="IPR036637">
    <property type="entry name" value="Phosphohistidine_dom_sf"/>
</dbReference>
<comment type="caution">
    <text evidence="22">The sequence shown here is derived from an EMBL/GenBank/DDBJ whole genome shotgun (WGS) entry which is preliminary data.</text>
</comment>
<accession>A0A1E5FYL1</accession>
<keyword evidence="14" id="KW-0630">Potassium</keyword>
<feature type="domain" description="PEP-utilising enzyme mobile" evidence="20">
    <location>
        <begin position="506"/>
        <end position="575"/>
    </location>
</feature>
<evidence type="ECO:0000256" key="10">
    <source>
        <dbReference type="ARBA" id="ARBA00022741"/>
    </source>
</evidence>
<dbReference type="InterPro" id="IPR011037">
    <property type="entry name" value="Pyrv_Knase-like_insert_dom_sf"/>
</dbReference>
<dbReference type="Pfam" id="PF00391">
    <property type="entry name" value="PEP-utilizers"/>
    <property type="match status" value="1"/>
</dbReference>
<evidence type="ECO:0000256" key="11">
    <source>
        <dbReference type="ARBA" id="ARBA00022777"/>
    </source>
</evidence>
<dbReference type="EMBL" id="MIJE01000036">
    <property type="protein sequence ID" value="OEF95664.1"/>
    <property type="molecule type" value="Genomic_DNA"/>
</dbReference>
<dbReference type="InterPro" id="IPR015806">
    <property type="entry name" value="Pyrv_Knase_insert_dom_sf"/>
</dbReference>
<dbReference type="GO" id="GO:0006950">
    <property type="term" value="P:response to stress"/>
    <property type="evidence" value="ECO:0007669"/>
    <property type="project" value="UniProtKB-ARBA"/>
</dbReference>